<keyword evidence="2" id="KW-0812">Transmembrane</keyword>
<evidence type="ECO:0000256" key="1">
    <source>
        <dbReference type="SAM" id="MobiDB-lite"/>
    </source>
</evidence>
<comment type="caution">
    <text evidence="3">The sequence shown here is derived from an EMBL/GenBank/DDBJ whole genome shotgun (WGS) entry which is preliminary data.</text>
</comment>
<evidence type="ECO:0000256" key="2">
    <source>
        <dbReference type="SAM" id="Phobius"/>
    </source>
</evidence>
<sequence>MDPQATTDPQVTTDSQVTTDPDPYFEEFLVTRRCSVYLMLTLGTHSQRTSSSQKQKLPYPRSLRLTLHHLPPDSASTKFDYGIHIAFEKFHAISTGDYDRLYNYLNKDALKTMCYALSDIIEIFIKHSYWSSTADYILIHRCYLIWSSRKRIGIPLAFLSVVTNALGFAGSIVNAYGISDTTDPWKAYIVSHGDTSESASMSMSVIVNSIITMLTAGRIWWVYRQARQQGGGGLLGTVSRLIVESGLLFPTAVLAQVVLQSGVGDDKVFFDLAPSCYLITGLAIMLIVVRAQLGKTVENTMNNVQVFSTVQFAPREEQGEEGEREFERKGKKRE</sequence>
<reference evidence="3 4" key="1">
    <citation type="submission" date="2015-12" db="EMBL/GenBank/DDBJ databases">
        <title>Draft genome sequence of Moniliophthora roreri, the causal agent of frosty pod rot of cacao.</title>
        <authorList>
            <person name="Aime M.C."/>
            <person name="Diaz-Valderrama J.R."/>
            <person name="Kijpornyongpan T."/>
            <person name="Phillips-Mora W."/>
        </authorList>
    </citation>
    <scope>NUCLEOTIDE SEQUENCE [LARGE SCALE GENOMIC DNA]</scope>
    <source>
        <strain evidence="3 4">MCA 2952</strain>
    </source>
</reference>
<feature type="transmembrane region" description="Helical" evidence="2">
    <location>
        <begin position="268"/>
        <end position="289"/>
    </location>
</feature>
<feature type="transmembrane region" description="Helical" evidence="2">
    <location>
        <begin position="241"/>
        <end position="262"/>
    </location>
</feature>
<feature type="transmembrane region" description="Helical" evidence="2">
    <location>
        <begin position="156"/>
        <end position="179"/>
    </location>
</feature>
<gene>
    <name evidence="3" type="ORF">WG66_274</name>
</gene>
<feature type="transmembrane region" description="Helical" evidence="2">
    <location>
        <begin position="199"/>
        <end position="221"/>
    </location>
</feature>
<protein>
    <submittedName>
        <fullName evidence="3">Uncharacterized protein</fullName>
    </submittedName>
</protein>
<feature type="region of interest" description="Disordered" evidence="1">
    <location>
        <begin position="315"/>
        <end position="334"/>
    </location>
</feature>
<dbReference type="EMBL" id="LATX01000119">
    <property type="protein sequence ID" value="KTB47148.1"/>
    <property type="molecule type" value="Genomic_DNA"/>
</dbReference>
<accession>A0A0W0GF28</accession>
<organism evidence="3 4">
    <name type="scientific">Moniliophthora roreri</name>
    <name type="common">Frosty pod rot fungus</name>
    <name type="synonym">Monilia roreri</name>
    <dbReference type="NCBI Taxonomy" id="221103"/>
    <lineage>
        <taxon>Eukaryota</taxon>
        <taxon>Fungi</taxon>
        <taxon>Dikarya</taxon>
        <taxon>Basidiomycota</taxon>
        <taxon>Agaricomycotina</taxon>
        <taxon>Agaricomycetes</taxon>
        <taxon>Agaricomycetidae</taxon>
        <taxon>Agaricales</taxon>
        <taxon>Marasmiineae</taxon>
        <taxon>Marasmiaceae</taxon>
        <taxon>Moniliophthora</taxon>
    </lineage>
</organism>
<dbReference type="AlphaFoldDB" id="A0A0W0GF28"/>
<proteinExistence type="predicted"/>
<evidence type="ECO:0000313" key="4">
    <source>
        <dbReference type="Proteomes" id="UP000054988"/>
    </source>
</evidence>
<name>A0A0W0GF28_MONRR</name>
<evidence type="ECO:0000313" key="3">
    <source>
        <dbReference type="EMBL" id="KTB47148.1"/>
    </source>
</evidence>
<keyword evidence="2" id="KW-0472">Membrane</keyword>
<keyword evidence="2" id="KW-1133">Transmembrane helix</keyword>
<dbReference type="Proteomes" id="UP000054988">
    <property type="component" value="Unassembled WGS sequence"/>
</dbReference>